<proteinExistence type="predicted"/>
<dbReference type="EMBL" id="QTSX02004473">
    <property type="protein sequence ID" value="KAJ9064438.1"/>
    <property type="molecule type" value="Genomic_DNA"/>
</dbReference>
<accession>A0ACC2SQ74</accession>
<keyword evidence="2" id="KW-1185">Reference proteome</keyword>
<reference evidence="1" key="1">
    <citation type="submission" date="2022-04" db="EMBL/GenBank/DDBJ databases">
        <title>Genome of the entomopathogenic fungus Entomophthora muscae.</title>
        <authorList>
            <person name="Elya C."/>
            <person name="Lovett B.R."/>
            <person name="Lee E."/>
            <person name="Macias A.M."/>
            <person name="Hajek A.E."/>
            <person name="De Bivort B.L."/>
            <person name="Kasson M.T."/>
            <person name="De Fine Licht H.H."/>
            <person name="Stajich J.E."/>
        </authorList>
    </citation>
    <scope>NUCLEOTIDE SEQUENCE</scope>
    <source>
        <strain evidence="1">Berkeley</strain>
    </source>
</reference>
<dbReference type="Proteomes" id="UP001165960">
    <property type="component" value="Unassembled WGS sequence"/>
</dbReference>
<name>A0ACC2SQ74_9FUNG</name>
<evidence type="ECO:0000313" key="1">
    <source>
        <dbReference type="EMBL" id="KAJ9064438.1"/>
    </source>
</evidence>
<sequence length="456" mass="50756">MKHILCIASVLGLSPIIIRGKDFVNSASGAPFLIRGITYMPYGNSSVLEDSLANPDICRRDAPVLKKLGVNTIYVKHTATQEEDHGKCMKIFEDAGIYVLVNLPETDFSITNHYTYDIFNIYLEKAIEFSNYTNTLGLIVASDVSPEYQPYVKAALRDLRKNMKTRRIPLGYSHTNTYFKKISQVMMGCGEKADFYAVDISEDCHYATPDKAATVVKDMLRFPGPTFISGFGCTTDSGTPRRFLEASAIFSNHSGGIVNHYSPKTQLSLVDVQGDAVVVNQEFHNYYTAIHKELNLTDLASNHIPLLYECPENSKVIPPTPNNLTCPCAMQTLRCVASTKASLGYKFNQTMAIYSQLCTQGFCKDTLPVLERNIYPKYYHCKFLTQLSLAMDAAHASGRKCDFDGFASPVDVPSSSPECMALKSFPQTTTKSSSARTAKEKWIIPFLLLLTTHSQY</sequence>
<protein>
    <submittedName>
        <fullName evidence="1">DNA photolyase phr1</fullName>
    </submittedName>
</protein>
<evidence type="ECO:0000313" key="2">
    <source>
        <dbReference type="Proteomes" id="UP001165960"/>
    </source>
</evidence>
<gene>
    <name evidence="1" type="primary">PHR1_3</name>
    <name evidence="1" type="ORF">DSO57_1030660</name>
</gene>
<organism evidence="1 2">
    <name type="scientific">Entomophthora muscae</name>
    <dbReference type="NCBI Taxonomy" id="34485"/>
    <lineage>
        <taxon>Eukaryota</taxon>
        <taxon>Fungi</taxon>
        <taxon>Fungi incertae sedis</taxon>
        <taxon>Zoopagomycota</taxon>
        <taxon>Entomophthoromycotina</taxon>
        <taxon>Entomophthoromycetes</taxon>
        <taxon>Entomophthorales</taxon>
        <taxon>Entomophthoraceae</taxon>
        <taxon>Entomophthora</taxon>
    </lineage>
</organism>
<comment type="caution">
    <text evidence="1">The sequence shown here is derived from an EMBL/GenBank/DDBJ whole genome shotgun (WGS) entry which is preliminary data.</text>
</comment>